<organism evidence="7 8">
    <name type="scientific">Paenibacillus sacheonensis</name>
    <dbReference type="NCBI Taxonomy" id="742054"/>
    <lineage>
        <taxon>Bacteria</taxon>
        <taxon>Bacillati</taxon>
        <taxon>Bacillota</taxon>
        <taxon>Bacilli</taxon>
        <taxon>Bacillales</taxon>
        <taxon>Paenibacillaceae</taxon>
        <taxon>Paenibacillus</taxon>
    </lineage>
</organism>
<dbReference type="InterPro" id="IPR017853">
    <property type="entry name" value="GH"/>
</dbReference>
<feature type="domain" description="GH26" evidence="6">
    <location>
        <begin position="122"/>
        <end position="436"/>
    </location>
</feature>
<dbReference type="Proteomes" id="UP000558113">
    <property type="component" value="Unassembled WGS sequence"/>
</dbReference>
<dbReference type="PROSITE" id="PS51764">
    <property type="entry name" value="GH26"/>
    <property type="match status" value="1"/>
</dbReference>
<protein>
    <recommendedName>
        <fullName evidence="6">GH26 domain-containing protein</fullName>
    </recommendedName>
</protein>
<evidence type="ECO:0000313" key="8">
    <source>
        <dbReference type="Proteomes" id="UP000558113"/>
    </source>
</evidence>
<feature type="active site" description="Nucleophile" evidence="4">
    <location>
        <position position="369"/>
    </location>
</feature>
<dbReference type="AlphaFoldDB" id="A0A7X5C0N2"/>
<reference evidence="7 8" key="1">
    <citation type="submission" date="2020-01" db="EMBL/GenBank/DDBJ databases">
        <title>Paenibacillus soybeanensis sp. nov. isolated from the nodules of soybean (Glycine max(L.) Merr).</title>
        <authorList>
            <person name="Wang H."/>
        </authorList>
    </citation>
    <scope>NUCLEOTIDE SEQUENCE [LARGE SCALE GENOMIC DNA]</scope>
    <source>
        <strain evidence="7 8">DSM 23054</strain>
    </source>
</reference>
<dbReference type="InterPro" id="IPR022790">
    <property type="entry name" value="GH26_dom"/>
</dbReference>
<dbReference type="InterPro" id="IPR000805">
    <property type="entry name" value="Glyco_hydro_26"/>
</dbReference>
<dbReference type="Gene3D" id="1.25.40.10">
    <property type="entry name" value="Tetratricopeptide repeat domain"/>
    <property type="match status" value="1"/>
</dbReference>
<dbReference type="SUPFAM" id="SSF51445">
    <property type="entry name" value="(Trans)glycosidases"/>
    <property type="match status" value="1"/>
</dbReference>
<dbReference type="Gene3D" id="3.20.20.80">
    <property type="entry name" value="Glycosidases"/>
    <property type="match status" value="1"/>
</dbReference>
<name>A0A7X5C0N2_9BACL</name>
<keyword evidence="8" id="KW-1185">Reference proteome</keyword>
<dbReference type="PANTHER" id="PTHR40079">
    <property type="entry name" value="MANNAN ENDO-1,4-BETA-MANNOSIDASE E-RELATED"/>
    <property type="match status" value="1"/>
</dbReference>
<comment type="caution">
    <text evidence="7">The sequence shown here is derived from an EMBL/GenBank/DDBJ whole genome shotgun (WGS) entry which is preliminary data.</text>
</comment>
<feature type="signal peptide" evidence="5">
    <location>
        <begin position="1"/>
        <end position="35"/>
    </location>
</feature>
<dbReference type="OrthoDB" id="9802773at2"/>
<evidence type="ECO:0000256" key="2">
    <source>
        <dbReference type="ARBA" id="ARBA00022801"/>
    </source>
</evidence>
<dbReference type="InterPro" id="IPR011990">
    <property type="entry name" value="TPR-like_helical_dom_sf"/>
</dbReference>
<dbReference type="RefSeq" id="WP_161695512.1">
    <property type="nucleotide sequence ID" value="NZ_JAAAMU010000003.1"/>
</dbReference>
<evidence type="ECO:0000313" key="7">
    <source>
        <dbReference type="EMBL" id="NBC68554.1"/>
    </source>
</evidence>
<keyword evidence="2 4" id="KW-0378">Hydrolase</keyword>
<evidence type="ECO:0000256" key="3">
    <source>
        <dbReference type="ARBA" id="ARBA00023295"/>
    </source>
</evidence>
<evidence type="ECO:0000256" key="5">
    <source>
        <dbReference type="SAM" id="SignalP"/>
    </source>
</evidence>
<evidence type="ECO:0000256" key="1">
    <source>
        <dbReference type="ARBA" id="ARBA00007754"/>
    </source>
</evidence>
<evidence type="ECO:0000256" key="4">
    <source>
        <dbReference type="PROSITE-ProRule" id="PRU01100"/>
    </source>
</evidence>
<dbReference type="Pfam" id="PF02156">
    <property type="entry name" value="Glyco_hydro_26"/>
    <property type="match status" value="1"/>
</dbReference>
<comment type="similarity">
    <text evidence="1 4">Belongs to the glycosyl hydrolase 26 family.</text>
</comment>
<keyword evidence="3 4" id="KW-0326">Glycosidase</keyword>
<accession>A0A7X5C0N2</accession>
<dbReference type="GO" id="GO:0006080">
    <property type="term" value="P:substituted mannan metabolic process"/>
    <property type="evidence" value="ECO:0007669"/>
    <property type="project" value="InterPro"/>
</dbReference>
<keyword evidence="5" id="KW-0732">Signal</keyword>
<sequence>MKTKQRATKSGLKLVLLLAATVVAWTTVSAQNVHAMDVWGIYKQAQTLEKQGKYADAIAKYKQIAPEFAAKKEYGNAAGMYRRIGDDYAKLKKYDDAVAGWDLEAKYAGLAGQTQIGIAAKRRADMLRSHASLFVETTAAAVGSSYAHGAKFEPKNGALLGAYAEQDPAVHNPNTAKPFYTEQFPVLTEKKHAAYLEYFTYGKPLSSIQSHIDHARAAGTAIELGIQPLKGLGEVQDNEYLHQLARDIEASGVKMFIRFANEMNGDWVPWHEANPKNYIDKFRIVANVFHQEAPNNAAMVWAPDRLPENTIASYYPGDDAVDWVGVSLYSIFNPALDPLQQGEDRSSHLEKFDYIYKLYAARKPVFISEGGVAYMYPEKKQDKTDWAVYKMKEFYATLPMLYPKVKAVFWFDSNHDASARIKYYMLSANAKLLAAYKLAVANPFYLSNVGDESPVAYKPASASSPVTASVQRVSAHVKTWSATLAKVTYQIGGKTVATTTSLPWTTQIDFAPYKGKKIDVVVKAYDGRNTLVTTQTVPVSVK</sequence>
<dbReference type="PANTHER" id="PTHR40079:SF4">
    <property type="entry name" value="GH26 DOMAIN-CONTAINING PROTEIN-RELATED"/>
    <property type="match status" value="1"/>
</dbReference>
<feature type="active site" description="Proton donor" evidence="4">
    <location>
        <position position="262"/>
    </location>
</feature>
<evidence type="ECO:0000259" key="6">
    <source>
        <dbReference type="PROSITE" id="PS51764"/>
    </source>
</evidence>
<feature type="chain" id="PRO_5031166071" description="GH26 domain-containing protein" evidence="5">
    <location>
        <begin position="36"/>
        <end position="542"/>
    </location>
</feature>
<gene>
    <name evidence="7" type="ORF">GT003_06110</name>
</gene>
<proteinExistence type="inferred from homology"/>
<dbReference type="GO" id="GO:0016985">
    <property type="term" value="F:mannan endo-1,4-beta-mannosidase activity"/>
    <property type="evidence" value="ECO:0007669"/>
    <property type="project" value="InterPro"/>
</dbReference>
<dbReference type="EMBL" id="JAAAMU010000003">
    <property type="protein sequence ID" value="NBC68554.1"/>
    <property type="molecule type" value="Genomic_DNA"/>
</dbReference>